<evidence type="ECO:0000313" key="1">
    <source>
        <dbReference type="EMBL" id="QCC56562.1"/>
    </source>
</evidence>
<keyword evidence="1" id="KW-0614">Plasmid</keyword>
<dbReference type="SUPFAM" id="SSF158622">
    <property type="entry name" value="YheA/YmcA-like"/>
    <property type="match status" value="1"/>
</dbReference>
<name>A0A4D6HTM1_9EURY</name>
<dbReference type="InterPro" id="IPR010368">
    <property type="entry name" value="Com_YlbF"/>
</dbReference>
<dbReference type="Gene3D" id="1.20.1500.10">
    <property type="entry name" value="YheA/YmcA-like"/>
    <property type="match status" value="1"/>
</dbReference>
<dbReference type="KEGG" id="nbg:DV706_18880"/>
<gene>
    <name evidence="1" type="ORF">DV706_18880</name>
</gene>
<geneLocation type="plasmid" evidence="1">
    <name>unnamed1</name>
</geneLocation>
<dbReference type="NCBIfam" id="NF041416">
    <property type="entry name" value="halo_CC_star_2"/>
    <property type="match status" value="1"/>
</dbReference>
<proteinExistence type="predicted"/>
<protein>
    <submittedName>
        <fullName evidence="1">YlbF family regulator</fullName>
    </submittedName>
</protein>
<dbReference type="InterPro" id="IPR023378">
    <property type="entry name" value="YheA/YmcA-like_dom_sf"/>
</dbReference>
<dbReference type="RefSeq" id="WP_006067062.1">
    <property type="nucleotide sequence ID" value="NZ_CP031306.1"/>
</dbReference>
<evidence type="ECO:0000313" key="2">
    <source>
        <dbReference type="Proteomes" id="UP000296822"/>
    </source>
</evidence>
<organism evidence="1 2">
    <name type="scientific">Natronorubrum bangense</name>
    <dbReference type="NCBI Taxonomy" id="61858"/>
    <lineage>
        <taxon>Archaea</taxon>
        <taxon>Methanobacteriati</taxon>
        <taxon>Methanobacteriota</taxon>
        <taxon>Stenosarchaea group</taxon>
        <taxon>Halobacteria</taxon>
        <taxon>Halobacteriales</taxon>
        <taxon>Natrialbaceae</taxon>
        <taxon>Natronorubrum</taxon>
    </lineage>
</organism>
<dbReference type="AlphaFoldDB" id="A0A4D6HTM1"/>
<accession>A0A4D6HTM1</accession>
<dbReference type="Pfam" id="PF06133">
    <property type="entry name" value="Com_YlbF"/>
    <property type="match status" value="1"/>
</dbReference>
<reference evidence="1 2" key="1">
    <citation type="journal article" date="2019" name="Nat. Commun.">
        <title>A new type of DNA phosphorothioation-based antiviral system in archaea.</title>
        <authorList>
            <person name="Xiong L."/>
            <person name="Liu S."/>
            <person name="Chen S."/>
            <person name="Xiao Y."/>
            <person name="Zhu B."/>
            <person name="Gao Y."/>
            <person name="Zhang Y."/>
            <person name="Chen B."/>
            <person name="Luo J."/>
            <person name="Deng Z."/>
            <person name="Chen X."/>
            <person name="Wang L."/>
            <person name="Chen S."/>
        </authorList>
    </citation>
    <scope>NUCLEOTIDE SEQUENCE [LARGE SCALE GENOMIC DNA]</scope>
    <source>
        <strain evidence="1 2">JCM 10635</strain>
        <plasmid evidence="1 2">unnamed1</plasmid>
    </source>
</reference>
<dbReference type="Proteomes" id="UP000296822">
    <property type="component" value="Plasmid unnamed1"/>
</dbReference>
<sequence length="122" mass="13764">MSEHVTTNSAVDDRLAAFIETITESEPYQQFVDSQQQLKADDDAQELLREFQTKQQQLQRDGFDQETMGELRELKAEMEDNETISDVRAAEAELVTLLEQTNDIISEKIGQEFAQTTGGGCC</sequence>
<dbReference type="GeneID" id="39853345"/>
<dbReference type="EMBL" id="CP031306">
    <property type="protein sequence ID" value="QCC56562.1"/>
    <property type="molecule type" value="Genomic_DNA"/>
</dbReference>